<dbReference type="EMBL" id="CP089275">
    <property type="protein sequence ID" value="USP75641.1"/>
    <property type="molecule type" value="Genomic_DNA"/>
</dbReference>
<dbReference type="InterPro" id="IPR021765">
    <property type="entry name" value="UstYa-like"/>
</dbReference>
<dbReference type="GO" id="GO:0043386">
    <property type="term" value="P:mycotoxin biosynthetic process"/>
    <property type="evidence" value="ECO:0007669"/>
    <property type="project" value="InterPro"/>
</dbReference>
<keyword evidence="4" id="KW-0812">Transmembrane</keyword>
<dbReference type="Proteomes" id="UP001056012">
    <property type="component" value="Chromosome 2"/>
</dbReference>
<dbReference type="VEuPathDB" id="FungiDB:yc1106_02915"/>
<evidence type="ECO:0000313" key="5">
    <source>
        <dbReference type="EMBL" id="USP75641.1"/>
    </source>
</evidence>
<evidence type="ECO:0000256" key="3">
    <source>
        <dbReference type="SAM" id="MobiDB-lite"/>
    </source>
</evidence>
<name>A0A9Q8Z3N1_CURCL</name>
<accession>A0A9Q8Z3N1</accession>
<dbReference type="AlphaFoldDB" id="A0A9Q8Z3N1"/>
<keyword evidence="4" id="KW-0472">Membrane</keyword>
<dbReference type="OrthoDB" id="3687641at2759"/>
<keyword evidence="4" id="KW-1133">Transmembrane helix</keyword>
<evidence type="ECO:0008006" key="7">
    <source>
        <dbReference type="Google" id="ProtNLM"/>
    </source>
</evidence>
<evidence type="ECO:0000256" key="1">
    <source>
        <dbReference type="ARBA" id="ARBA00004685"/>
    </source>
</evidence>
<comment type="similarity">
    <text evidence="2">Belongs to the ustYa family.</text>
</comment>
<dbReference type="PANTHER" id="PTHR33365">
    <property type="entry name" value="YALI0B05434P"/>
    <property type="match status" value="1"/>
</dbReference>
<protein>
    <recommendedName>
        <fullName evidence="7">Cyclochlorotine biosynthesis protein O</fullName>
    </recommendedName>
</protein>
<evidence type="ECO:0000313" key="6">
    <source>
        <dbReference type="Proteomes" id="UP001056012"/>
    </source>
</evidence>
<proteinExistence type="inferred from homology"/>
<evidence type="ECO:0000256" key="2">
    <source>
        <dbReference type="ARBA" id="ARBA00035112"/>
    </source>
</evidence>
<sequence length="257" mass="29586">MEKYTDTSSQDVDSENASLMNNQTQKDETSKRRQSFVYLTLFNLFLFTLSMLSMICAVMSQRDSSGNAAAKLMDQFDIFSPAMHEIEYSHTKFSFANPLNSSKYVGTSEEVDNAWWDIAFLPDQMVSKADFPKLRKPADALQVTDPKTGETGYRVGLEVFHQLHCLNLLRMSTYPEHYTKVWWSDTADESAKVRAHLDHCIEILRVNLMCLSDVNVFTFHPIEGQGYWPDYDSHHVCRNFDRIKDWAKEHAMPAADV</sequence>
<dbReference type="PANTHER" id="PTHR33365:SF4">
    <property type="entry name" value="CYCLOCHLOROTINE BIOSYNTHESIS PROTEIN O"/>
    <property type="match status" value="1"/>
</dbReference>
<evidence type="ECO:0000256" key="4">
    <source>
        <dbReference type="SAM" id="Phobius"/>
    </source>
</evidence>
<feature type="transmembrane region" description="Helical" evidence="4">
    <location>
        <begin position="36"/>
        <end position="60"/>
    </location>
</feature>
<feature type="compositionally biased region" description="Polar residues" evidence="3">
    <location>
        <begin position="1"/>
        <end position="24"/>
    </location>
</feature>
<feature type="region of interest" description="Disordered" evidence="3">
    <location>
        <begin position="1"/>
        <end position="27"/>
    </location>
</feature>
<organism evidence="5 6">
    <name type="scientific">Curvularia clavata</name>
    <dbReference type="NCBI Taxonomy" id="95742"/>
    <lineage>
        <taxon>Eukaryota</taxon>
        <taxon>Fungi</taxon>
        <taxon>Dikarya</taxon>
        <taxon>Ascomycota</taxon>
        <taxon>Pezizomycotina</taxon>
        <taxon>Dothideomycetes</taxon>
        <taxon>Pleosporomycetidae</taxon>
        <taxon>Pleosporales</taxon>
        <taxon>Pleosporineae</taxon>
        <taxon>Pleosporaceae</taxon>
        <taxon>Curvularia</taxon>
    </lineage>
</organism>
<dbReference type="Pfam" id="PF11807">
    <property type="entry name" value="UstYa"/>
    <property type="match status" value="1"/>
</dbReference>
<keyword evidence="6" id="KW-1185">Reference proteome</keyword>
<comment type="pathway">
    <text evidence="1">Mycotoxin biosynthesis.</text>
</comment>
<reference evidence="5" key="1">
    <citation type="submission" date="2021-12" db="EMBL/GenBank/DDBJ databases">
        <title>Curvularia clavata genome.</title>
        <authorList>
            <person name="Cao Y."/>
        </authorList>
    </citation>
    <scope>NUCLEOTIDE SEQUENCE</scope>
    <source>
        <strain evidence="5">Yc1106</strain>
    </source>
</reference>
<gene>
    <name evidence="5" type="ORF">yc1106_02915</name>
</gene>